<gene>
    <name evidence="5" type="ORF">COV86_03950</name>
</gene>
<evidence type="ECO:0000256" key="2">
    <source>
        <dbReference type="ARBA" id="ARBA00023295"/>
    </source>
</evidence>
<evidence type="ECO:0000256" key="3">
    <source>
        <dbReference type="RuleBase" id="RU361153"/>
    </source>
</evidence>
<dbReference type="AlphaFoldDB" id="A0A2H0KLX5"/>
<organism evidence="5 6">
    <name type="scientific">Candidatus Roizmanbacteria bacterium CG11_big_fil_rev_8_21_14_0_20_35_14</name>
    <dbReference type="NCBI Taxonomy" id="1974855"/>
    <lineage>
        <taxon>Bacteria</taxon>
        <taxon>Candidatus Roizmaniibacteriota</taxon>
    </lineage>
</organism>
<evidence type="ECO:0000256" key="1">
    <source>
        <dbReference type="ARBA" id="ARBA00022801"/>
    </source>
</evidence>
<evidence type="ECO:0000259" key="4">
    <source>
        <dbReference type="Pfam" id="PF00150"/>
    </source>
</evidence>
<comment type="similarity">
    <text evidence="3">Belongs to the glycosyl hydrolase 5 (cellulase A) family.</text>
</comment>
<dbReference type="Gene3D" id="3.20.20.80">
    <property type="entry name" value="Glycosidases"/>
    <property type="match status" value="1"/>
</dbReference>
<dbReference type="SUPFAM" id="SSF51445">
    <property type="entry name" value="(Trans)glycosidases"/>
    <property type="match status" value="1"/>
</dbReference>
<dbReference type="InterPro" id="IPR001547">
    <property type="entry name" value="Glyco_hydro_5"/>
</dbReference>
<proteinExistence type="inferred from homology"/>
<keyword evidence="2 3" id="KW-0326">Glycosidase</keyword>
<dbReference type="Proteomes" id="UP000229570">
    <property type="component" value="Unassembled WGS sequence"/>
</dbReference>
<feature type="domain" description="Glycoside hydrolase family 5" evidence="4">
    <location>
        <begin position="1"/>
        <end position="191"/>
    </location>
</feature>
<dbReference type="Pfam" id="PF00150">
    <property type="entry name" value="Cellulase"/>
    <property type="match status" value="1"/>
</dbReference>
<dbReference type="GO" id="GO:0000272">
    <property type="term" value="P:polysaccharide catabolic process"/>
    <property type="evidence" value="ECO:0007669"/>
    <property type="project" value="InterPro"/>
</dbReference>
<dbReference type="GO" id="GO:0004553">
    <property type="term" value="F:hydrolase activity, hydrolyzing O-glycosyl compounds"/>
    <property type="evidence" value="ECO:0007669"/>
    <property type="project" value="InterPro"/>
</dbReference>
<reference evidence="5 6" key="1">
    <citation type="submission" date="2017-09" db="EMBL/GenBank/DDBJ databases">
        <title>Depth-based differentiation of microbial function through sediment-hosted aquifers and enrichment of novel symbionts in the deep terrestrial subsurface.</title>
        <authorList>
            <person name="Probst A.J."/>
            <person name="Ladd B."/>
            <person name="Jarett J.K."/>
            <person name="Geller-Mcgrath D.E."/>
            <person name="Sieber C.M."/>
            <person name="Emerson J.B."/>
            <person name="Anantharaman K."/>
            <person name="Thomas B.C."/>
            <person name="Malmstrom R."/>
            <person name="Stieglmeier M."/>
            <person name="Klingl A."/>
            <person name="Woyke T."/>
            <person name="Ryan C.M."/>
            <person name="Banfield J.F."/>
        </authorList>
    </citation>
    <scope>NUCLEOTIDE SEQUENCE [LARGE SCALE GENOMIC DNA]</scope>
    <source>
        <strain evidence="5">CG11_big_fil_rev_8_21_14_0_20_35_14</strain>
    </source>
</reference>
<dbReference type="InterPro" id="IPR017853">
    <property type="entry name" value="GH"/>
</dbReference>
<dbReference type="EMBL" id="PCVL01000058">
    <property type="protein sequence ID" value="PIQ72261.1"/>
    <property type="molecule type" value="Genomic_DNA"/>
</dbReference>
<keyword evidence="1 3" id="KW-0378">Hydrolase</keyword>
<evidence type="ECO:0000313" key="5">
    <source>
        <dbReference type="EMBL" id="PIQ72261.1"/>
    </source>
</evidence>
<accession>A0A2H0KLX5</accession>
<name>A0A2H0KLX5_9BACT</name>
<protein>
    <recommendedName>
        <fullName evidence="4">Glycoside hydrolase family 5 domain-containing protein</fullName>
    </recommendedName>
</protein>
<sequence>MTKLDFVIEWAEKNYIYVYLTPRASDYRDLSDQLKQFPSMMNQLTKRYSQKNNILYGFFTEPNMTWGEWYKLANSIAKEIIKEKPNALMLMTGIDHSRYIDFNNNLPYRNLIYDYHDCPAAGIDSLEMVLKKDKLNFLWDNAVEKHPILVSEFGGVWESGFSSQEDLTYIQKVLDNINKNNLNYTAYTIDEDNGGLGLID</sequence>
<evidence type="ECO:0000313" key="6">
    <source>
        <dbReference type="Proteomes" id="UP000229570"/>
    </source>
</evidence>
<comment type="caution">
    <text evidence="5">The sequence shown here is derived from an EMBL/GenBank/DDBJ whole genome shotgun (WGS) entry which is preliminary data.</text>
</comment>